<reference evidence="4" key="1">
    <citation type="submission" date="2012-12" db="EMBL/GenBank/DDBJ databases">
        <authorList>
            <person name="Hellsten U."/>
            <person name="Grimwood J."/>
            <person name="Chapman J.A."/>
            <person name="Shapiro H."/>
            <person name="Aerts A."/>
            <person name="Otillar R.P."/>
            <person name="Terry A.Y."/>
            <person name="Boore J.L."/>
            <person name="Simakov O."/>
            <person name="Marletaz F."/>
            <person name="Cho S.-J."/>
            <person name="Edsinger-Gonzales E."/>
            <person name="Havlak P."/>
            <person name="Kuo D.-H."/>
            <person name="Larsson T."/>
            <person name="Lv J."/>
            <person name="Arendt D."/>
            <person name="Savage R."/>
            <person name="Osoegawa K."/>
            <person name="de Jong P."/>
            <person name="Lindberg D.R."/>
            <person name="Seaver E.C."/>
            <person name="Weisblat D.A."/>
            <person name="Putnam N.H."/>
            <person name="Grigoriev I.V."/>
            <person name="Rokhsar D.S."/>
        </authorList>
    </citation>
    <scope>NUCLEOTIDE SEQUENCE</scope>
    <source>
        <strain evidence="4">I ESC-2004</strain>
    </source>
</reference>
<dbReference type="Pfam" id="PF00307">
    <property type="entry name" value="CH"/>
    <property type="match status" value="1"/>
</dbReference>
<reference evidence="3" key="3">
    <citation type="submission" date="2015-06" db="UniProtKB">
        <authorList>
            <consortium name="EnsemblMetazoa"/>
        </authorList>
    </citation>
    <scope>IDENTIFICATION</scope>
</reference>
<dbReference type="Gene3D" id="1.10.418.10">
    <property type="entry name" value="Calponin-like domain"/>
    <property type="match status" value="1"/>
</dbReference>
<reference evidence="2 4" key="2">
    <citation type="journal article" date="2013" name="Nature">
        <title>Insights into bilaterian evolution from three spiralian genomes.</title>
        <authorList>
            <person name="Simakov O."/>
            <person name="Marletaz F."/>
            <person name="Cho S.J."/>
            <person name="Edsinger-Gonzales E."/>
            <person name="Havlak P."/>
            <person name="Hellsten U."/>
            <person name="Kuo D.H."/>
            <person name="Larsson T."/>
            <person name="Lv J."/>
            <person name="Arendt D."/>
            <person name="Savage R."/>
            <person name="Osoegawa K."/>
            <person name="de Jong P."/>
            <person name="Grimwood J."/>
            <person name="Chapman J.A."/>
            <person name="Shapiro H."/>
            <person name="Aerts A."/>
            <person name="Otillar R.P."/>
            <person name="Terry A.Y."/>
            <person name="Boore J.L."/>
            <person name="Grigoriev I.V."/>
            <person name="Lindberg D.R."/>
            <person name="Seaver E.C."/>
            <person name="Weisblat D.A."/>
            <person name="Putnam N.H."/>
            <person name="Rokhsar D.S."/>
        </authorList>
    </citation>
    <scope>NUCLEOTIDE SEQUENCE</scope>
    <source>
        <strain evidence="2 4">I ESC-2004</strain>
    </source>
</reference>
<dbReference type="SMART" id="SM00033">
    <property type="entry name" value="CH"/>
    <property type="match status" value="1"/>
</dbReference>
<dbReference type="GO" id="GO:0051015">
    <property type="term" value="F:actin filament binding"/>
    <property type="evidence" value="ECO:0007669"/>
    <property type="project" value="TreeGrafter"/>
</dbReference>
<keyword evidence="4" id="KW-1185">Reference proteome</keyword>
<dbReference type="GO" id="GO:0015629">
    <property type="term" value="C:actin cytoskeleton"/>
    <property type="evidence" value="ECO:0007669"/>
    <property type="project" value="TreeGrafter"/>
</dbReference>
<organism evidence="2">
    <name type="scientific">Capitella teleta</name>
    <name type="common">Polychaete worm</name>
    <dbReference type="NCBI Taxonomy" id="283909"/>
    <lineage>
        <taxon>Eukaryota</taxon>
        <taxon>Metazoa</taxon>
        <taxon>Spiralia</taxon>
        <taxon>Lophotrochozoa</taxon>
        <taxon>Annelida</taxon>
        <taxon>Polychaeta</taxon>
        <taxon>Sedentaria</taxon>
        <taxon>Scolecida</taxon>
        <taxon>Capitellidae</taxon>
        <taxon>Capitella</taxon>
    </lineage>
</organism>
<dbReference type="EMBL" id="KB301365">
    <property type="protein sequence ID" value="ELU05581.1"/>
    <property type="molecule type" value="Genomic_DNA"/>
</dbReference>
<feature type="domain" description="Calponin-homology (CH)" evidence="1">
    <location>
        <begin position="15"/>
        <end position="128"/>
    </location>
</feature>
<dbReference type="OMA" id="YLLEWIR"/>
<dbReference type="InterPro" id="IPR050606">
    <property type="entry name" value="Calponin-like"/>
</dbReference>
<dbReference type="InterPro" id="IPR001715">
    <property type="entry name" value="CH_dom"/>
</dbReference>
<dbReference type="PANTHER" id="PTHR47385:SF14">
    <property type="entry name" value="TRANSGELIN"/>
    <property type="match status" value="1"/>
</dbReference>
<dbReference type="STRING" id="283909.R7UQB4"/>
<dbReference type="HOGENOM" id="CLU_055232_3_0_1"/>
<dbReference type="EnsemblMetazoa" id="CapteT195746">
    <property type="protein sequence ID" value="CapteP195746"/>
    <property type="gene ID" value="CapteG195746"/>
</dbReference>
<dbReference type="PRINTS" id="PR00888">
    <property type="entry name" value="SM22CALPONIN"/>
</dbReference>
<gene>
    <name evidence="2" type="ORF">CAPTEDRAFT_195746</name>
</gene>
<evidence type="ECO:0000259" key="1">
    <source>
        <dbReference type="PROSITE" id="PS50021"/>
    </source>
</evidence>
<protein>
    <recommendedName>
        <fullName evidence="1">Calponin-homology (CH) domain-containing protein</fullName>
    </recommendedName>
</protein>
<name>R7UQB4_CAPTE</name>
<dbReference type="InterPro" id="IPR003096">
    <property type="entry name" value="SM22_calponin"/>
</dbReference>
<dbReference type="EMBL" id="AMQN01007774">
    <property type="status" value="NOT_ANNOTATED_CDS"/>
    <property type="molecule type" value="Genomic_DNA"/>
</dbReference>
<dbReference type="SUPFAM" id="SSF47576">
    <property type="entry name" value="Calponin-homology domain, CH-domain"/>
    <property type="match status" value="1"/>
</dbReference>
<proteinExistence type="predicted"/>
<evidence type="ECO:0000313" key="4">
    <source>
        <dbReference type="Proteomes" id="UP000014760"/>
    </source>
</evidence>
<evidence type="ECO:0000313" key="2">
    <source>
        <dbReference type="EMBL" id="ELU05581.1"/>
    </source>
</evidence>
<evidence type="ECO:0000313" key="3">
    <source>
        <dbReference type="EnsemblMetazoa" id="CapteP195746"/>
    </source>
</evidence>
<accession>R7UQB4</accession>
<dbReference type="PROSITE" id="PS50021">
    <property type="entry name" value="CH"/>
    <property type="match status" value="1"/>
</dbReference>
<sequence>MAGALSDRNMEEYDLEFEKEICEWMKSITGIPVVKGVKYPLKADRLHEALKNGEYLCKLLNTLNPNSVTRVLETRTKFKMEENLSSFLEGCRKYGVADQDLFTIEDLFEKQKMMRVLITVKALRNIAQANQ</sequence>
<dbReference type="OrthoDB" id="21595at2759"/>
<dbReference type="PANTHER" id="PTHR47385">
    <property type="entry name" value="CALPONIN"/>
    <property type="match status" value="1"/>
</dbReference>
<dbReference type="AlphaFoldDB" id="R7UQB4"/>
<dbReference type="GO" id="GO:0007015">
    <property type="term" value="P:actin filament organization"/>
    <property type="evidence" value="ECO:0007669"/>
    <property type="project" value="TreeGrafter"/>
</dbReference>
<dbReference type="InterPro" id="IPR036872">
    <property type="entry name" value="CH_dom_sf"/>
</dbReference>
<dbReference type="Proteomes" id="UP000014760">
    <property type="component" value="Unassembled WGS sequence"/>
</dbReference>